<protein>
    <submittedName>
        <fullName evidence="3">ABC transporter substrate-binding protein</fullName>
    </submittedName>
</protein>
<dbReference type="Proteomes" id="UP000541470">
    <property type="component" value="Unassembled WGS sequence"/>
</dbReference>
<evidence type="ECO:0000313" key="3">
    <source>
        <dbReference type="EMBL" id="NML72733.1"/>
    </source>
</evidence>
<dbReference type="Gene3D" id="3.40.190.10">
    <property type="entry name" value="Periplasmic binding protein-like II"/>
    <property type="match status" value="2"/>
</dbReference>
<feature type="compositionally biased region" description="Polar residues" evidence="1">
    <location>
        <begin position="7"/>
        <end position="19"/>
    </location>
</feature>
<dbReference type="Pfam" id="PF09084">
    <property type="entry name" value="NMT1"/>
    <property type="match status" value="1"/>
</dbReference>
<gene>
    <name evidence="3" type="ORF">HHL25_01210</name>
</gene>
<evidence type="ECO:0000256" key="1">
    <source>
        <dbReference type="SAM" id="MobiDB-lite"/>
    </source>
</evidence>
<dbReference type="PANTHER" id="PTHR31528:SF3">
    <property type="entry name" value="THIAMINE BIOSYNTHESIS PROTEIN HI_0357-RELATED"/>
    <property type="match status" value="1"/>
</dbReference>
<dbReference type="PANTHER" id="PTHR31528">
    <property type="entry name" value="4-AMINO-5-HYDROXYMETHYL-2-METHYLPYRIMIDINE PHOSPHATE SYNTHASE THI11-RELATED"/>
    <property type="match status" value="1"/>
</dbReference>
<feature type="region of interest" description="Disordered" evidence="1">
    <location>
        <begin position="1"/>
        <end position="28"/>
    </location>
</feature>
<dbReference type="GO" id="GO:0009228">
    <property type="term" value="P:thiamine biosynthetic process"/>
    <property type="evidence" value="ECO:0007669"/>
    <property type="project" value="InterPro"/>
</dbReference>
<evidence type="ECO:0000259" key="2">
    <source>
        <dbReference type="Pfam" id="PF09084"/>
    </source>
</evidence>
<feature type="domain" description="SsuA/THI5-like" evidence="2">
    <location>
        <begin position="71"/>
        <end position="272"/>
    </location>
</feature>
<accession>A0A7Y0FTW3</accession>
<reference evidence="3 4" key="1">
    <citation type="submission" date="2020-04" db="EMBL/GenBank/DDBJ databases">
        <title>Rhizobium sp. S-51 isolated from soil.</title>
        <authorList>
            <person name="Dahal R.H."/>
        </authorList>
    </citation>
    <scope>NUCLEOTIDE SEQUENCE [LARGE SCALE GENOMIC DNA]</scope>
    <source>
        <strain evidence="3 4">S-51</strain>
    </source>
</reference>
<dbReference type="InterPro" id="IPR015168">
    <property type="entry name" value="SsuA/THI5"/>
</dbReference>
<sequence>MLFKAQRNGSNEENGAQWRSSRHGQGNRIDMRDTLTKTTFLAILGLGTALVGSQAYALDEVSYGTNWLAQAEHGGFYQAVADGTYEKHGLKVTIVQGGPNAANRALLIAGKVDFYMGSPLGEMDAVKEGIPLVDVAAIFQKDPQVLLAHPDQGIEKFGDLAKLDSIFMGKDGYVTYFEWMKKHYEGFKDEQYKPYTFNPAPFIADPKSAQQGYLTSEPYEIEKQAGWAPKVFLLADNGYNPYSTMITTTATMVDTKSDVVQRFVDASIEGWYNYLYGDNKAANDLIKKDNPEMTDGQIEYSIKKMKEYGILESGESLEKGIGCMTEDRYKKFFDDMVSIGVEPAELDYKKAFTTQFVCKGVGMALKK</sequence>
<name>A0A7Y0FTW3_9HYPH</name>
<keyword evidence="4" id="KW-1185">Reference proteome</keyword>
<evidence type="ECO:0000313" key="4">
    <source>
        <dbReference type="Proteomes" id="UP000541470"/>
    </source>
</evidence>
<comment type="caution">
    <text evidence="3">The sequence shown here is derived from an EMBL/GenBank/DDBJ whole genome shotgun (WGS) entry which is preliminary data.</text>
</comment>
<dbReference type="EMBL" id="JABBGK010000001">
    <property type="protein sequence ID" value="NML72733.1"/>
    <property type="molecule type" value="Genomic_DNA"/>
</dbReference>
<proteinExistence type="predicted"/>
<dbReference type="AlphaFoldDB" id="A0A7Y0FTW3"/>
<dbReference type="SUPFAM" id="SSF53850">
    <property type="entry name" value="Periplasmic binding protein-like II"/>
    <property type="match status" value="1"/>
</dbReference>
<dbReference type="InterPro" id="IPR027939">
    <property type="entry name" value="NMT1/THI5"/>
</dbReference>
<organism evidence="3 4">
    <name type="scientific">Rhizobium terricola</name>
    <dbReference type="NCBI Taxonomy" id="2728849"/>
    <lineage>
        <taxon>Bacteria</taxon>
        <taxon>Pseudomonadati</taxon>
        <taxon>Pseudomonadota</taxon>
        <taxon>Alphaproteobacteria</taxon>
        <taxon>Hyphomicrobiales</taxon>
        <taxon>Rhizobiaceae</taxon>
        <taxon>Rhizobium/Agrobacterium group</taxon>
        <taxon>Rhizobium</taxon>
    </lineage>
</organism>